<name>A0A915JU24_ROMCU</name>
<dbReference type="PANTHER" id="PTHR22808">
    <property type="entry name" value="NCL1 YEAST -RELATED NOL1/NOP2/FMU SUN DOMAIN-CONTAINING"/>
    <property type="match status" value="1"/>
</dbReference>
<evidence type="ECO:0000256" key="4">
    <source>
        <dbReference type="ARBA" id="ARBA00022603"/>
    </source>
</evidence>
<dbReference type="InterPro" id="IPR001678">
    <property type="entry name" value="MeTrfase_RsmB-F_NOP2_dom"/>
</dbReference>
<dbReference type="Pfam" id="PF01189">
    <property type="entry name" value="Methyltr_RsmB-F"/>
    <property type="match status" value="1"/>
</dbReference>
<dbReference type="Proteomes" id="UP000887565">
    <property type="component" value="Unplaced"/>
</dbReference>
<evidence type="ECO:0000256" key="6">
    <source>
        <dbReference type="ARBA" id="ARBA00022691"/>
    </source>
</evidence>
<evidence type="ECO:0000256" key="10">
    <source>
        <dbReference type="PROSITE-ProRule" id="PRU01023"/>
    </source>
</evidence>
<keyword evidence="6 10" id="KW-0949">S-adenosyl-L-methionine</keyword>
<evidence type="ECO:0000256" key="5">
    <source>
        <dbReference type="ARBA" id="ARBA00022679"/>
    </source>
</evidence>
<keyword evidence="5 10" id="KW-0808">Transferase</keyword>
<dbReference type="GO" id="GO:0016428">
    <property type="term" value="F:tRNA (cytidine-5-)-methyltransferase activity"/>
    <property type="evidence" value="ECO:0007669"/>
    <property type="project" value="InterPro"/>
</dbReference>
<dbReference type="InterPro" id="IPR023270">
    <property type="entry name" value="RCMT_NCL1"/>
</dbReference>
<comment type="caution">
    <text evidence="10">Lacks conserved residue(s) required for the propagation of feature annotation.</text>
</comment>
<evidence type="ECO:0000256" key="7">
    <source>
        <dbReference type="ARBA" id="ARBA00022694"/>
    </source>
</evidence>
<proteinExistence type="inferred from homology"/>
<dbReference type="GO" id="GO:0005634">
    <property type="term" value="C:nucleus"/>
    <property type="evidence" value="ECO:0007669"/>
    <property type="project" value="UniProtKB-SubCell"/>
</dbReference>
<evidence type="ECO:0000259" key="12">
    <source>
        <dbReference type="PROSITE" id="PS51686"/>
    </source>
</evidence>
<dbReference type="PRINTS" id="PR02008">
    <property type="entry name" value="RCMTFAMILY"/>
</dbReference>
<dbReference type="InterPro" id="IPR049560">
    <property type="entry name" value="MeTrfase_RsmB-F_NOP2_cat"/>
</dbReference>
<dbReference type="InterPro" id="IPR029063">
    <property type="entry name" value="SAM-dependent_MTases_sf"/>
</dbReference>
<dbReference type="PANTHER" id="PTHR22808:SF1">
    <property type="entry name" value="RNA CYTOSINE-C(5)-METHYLTRANSFERASE NSUN2-RELATED"/>
    <property type="match status" value="1"/>
</dbReference>
<reference evidence="14" key="1">
    <citation type="submission" date="2022-11" db="UniProtKB">
        <authorList>
            <consortium name="WormBaseParasite"/>
        </authorList>
    </citation>
    <scope>IDENTIFICATION</scope>
</reference>
<dbReference type="Gene3D" id="3.40.50.150">
    <property type="entry name" value="Vaccinia Virus protein VP39"/>
    <property type="match status" value="1"/>
</dbReference>
<dbReference type="EC" id="2.1.1.203" evidence="2"/>
<evidence type="ECO:0000256" key="3">
    <source>
        <dbReference type="ARBA" id="ARBA00022555"/>
    </source>
</evidence>
<feature type="binding site" evidence="10">
    <location>
        <position position="228"/>
    </location>
    <ligand>
        <name>S-adenosyl-L-methionine</name>
        <dbReference type="ChEBI" id="CHEBI:59789"/>
    </ligand>
</feature>
<evidence type="ECO:0000256" key="8">
    <source>
        <dbReference type="ARBA" id="ARBA00022884"/>
    </source>
</evidence>
<dbReference type="AlphaFoldDB" id="A0A915JU24"/>
<dbReference type="PROSITE" id="PS51686">
    <property type="entry name" value="SAM_MT_RSMB_NOP"/>
    <property type="match status" value="1"/>
</dbReference>
<organism evidence="13 14">
    <name type="scientific">Romanomermis culicivorax</name>
    <name type="common">Nematode worm</name>
    <dbReference type="NCBI Taxonomy" id="13658"/>
    <lineage>
        <taxon>Eukaryota</taxon>
        <taxon>Metazoa</taxon>
        <taxon>Ecdysozoa</taxon>
        <taxon>Nematoda</taxon>
        <taxon>Enoplea</taxon>
        <taxon>Dorylaimia</taxon>
        <taxon>Mermithida</taxon>
        <taxon>Mermithoidea</taxon>
        <taxon>Mermithidae</taxon>
        <taxon>Romanomermis</taxon>
    </lineage>
</organism>
<feature type="active site" description="Nucleophile" evidence="10">
    <location>
        <position position="280"/>
    </location>
</feature>
<keyword evidence="13" id="KW-1185">Reference proteome</keyword>
<dbReference type="WBParaSite" id="nRc.2.0.1.t29559-RA">
    <property type="protein sequence ID" value="nRc.2.0.1.t29559-RA"/>
    <property type="gene ID" value="nRc.2.0.1.g29559"/>
</dbReference>
<keyword evidence="9" id="KW-0539">Nucleus</keyword>
<keyword evidence="8 10" id="KW-0694">RNA-binding</keyword>
<sequence length="367" mass="42421">MGKFNHKKRDRKARPENKERKDNNGGWRDNKNGSEDPIIERQNSLFEKFYEVCSKCDSFEKAQRIVSIEEWSSFMHHLRQDLPQSFRFVGCRRYPDGLGFQLNLPRRVLRKHVLLNNLHNFLVTESELGHLSRQESVSMIPPLLMDINSTSRIFDMCAAPGSKTAQLIEMLHGDDENGVPSGFVLANDENNKRCYLLVHQSLKRLNSPCCLVDNDTIESMRFDQILCDAPCSGDGTLRKNFAIWKTWSPYHGYNLHRQTRIAKRGLEMLHVGGSMVYSTCSLNPAENEATIAYLLSFSQGSVELVDCSDKLPGLKRSYGLHTWKIMDKEGNFYESLEEVSEEKKRYFPDTIFPPSLDDAKRMRLERW</sequence>
<feature type="binding site" evidence="10">
    <location>
        <position position="188"/>
    </location>
    <ligand>
        <name>S-adenosyl-L-methionine</name>
        <dbReference type="ChEBI" id="CHEBI:59789"/>
    </ligand>
</feature>
<evidence type="ECO:0000256" key="2">
    <source>
        <dbReference type="ARBA" id="ARBA00012629"/>
    </source>
</evidence>
<evidence type="ECO:0000313" key="13">
    <source>
        <dbReference type="Proteomes" id="UP000887565"/>
    </source>
</evidence>
<keyword evidence="4 10" id="KW-0489">Methyltransferase</keyword>
<feature type="binding site" evidence="10">
    <location>
        <begin position="157"/>
        <end position="163"/>
    </location>
    <ligand>
        <name>S-adenosyl-L-methionine</name>
        <dbReference type="ChEBI" id="CHEBI:59789"/>
    </ligand>
</feature>
<dbReference type="GO" id="GO:0000049">
    <property type="term" value="F:tRNA binding"/>
    <property type="evidence" value="ECO:0007669"/>
    <property type="project" value="UniProtKB-KW"/>
</dbReference>
<feature type="region of interest" description="Disordered" evidence="11">
    <location>
        <begin position="1"/>
        <end position="36"/>
    </location>
</feature>
<comment type="subcellular location">
    <subcellularLocation>
        <location evidence="1">Nucleus</location>
    </subcellularLocation>
</comment>
<evidence type="ECO:0000313" key="14">
    <source>
        <dbReference type="WBParaSite" id="nRc.2.0.1.t29559-RA"/>
    </source>
</evidence>
<dbReference type="OMA" id="NHQAQKF"/>
<dbReference type="SUPFAM" id="SSF53335">
    <property type="entry name" value="S-adenosyl-L-methionine-dependent methyltransferases"/>
    <property type="match status" value="1"/>
</dbReference>
<evidence type="ECO:0000256" key="11">
    <source>
        <dbReference type="SAM" id="MobiDB-lite"/>
    </source>
</evidence>
<dbReference type="GO" id="GO:0005737">
    <property type="term" value="C:cytoplasm"/>
    <property type="evidence" value="ECO:0007669"/>
    <property type="project" value="TreeGrafter"/>
</dbReference>
<accession>A0A915JU24</accession>
<keyword evidence="3" id="KW-0820">tRNA-binding</keyword>
<dbReference type="GO" id="GO:0030488">
    <property type="term" value="P:tRNA methylation"/>
    <property type="evidence" value="ECO:0007669"/>
    <property type="project" value="TreeGrafter"/>
</dbReference>
<feature type="compositionally biased region" description="Basic and acidic residues" evidence="11">
    <location>
        <begin position="13"/>
        <end position="34"/>
    </location>
</feature>
<dbReference type="PRINTS" id="PR02011">
    <property type="entry name" value="RCMTNCL1"/>
</dbReference>
<feature type="compositionally biased region" description="Basic residues" evidence="11">
    <location>
        <begin position="1"/>
        <end position="12"/>
    </location>
</feature>
<dbReference type="InterPro" id="IPR023267">
    <property type="entry name" value="RCMT"/>
</dbReference>
<evidence type="ECO:0000256" key="9">
    <source>
        <dbReference type="ARBA" id="ARBA00023242"/>
    </source>
</evidence>
<feature type="domain" description="SAM-dependent MTase RsmB/NOP-type" evidence="12">
    <location>
        <begin position="58"/>
        <end position="339"/>
    </location>
</feature>
<keyword evidence="7" id="KW-0819">tRNA processing</keyword>
<evidence type="ECO:0000256" key="1">
    <source>
        <dbReference type="ARBA" id="ARBA00004123"/>
    </source>
</evidence>
<protein>
    <recommendedName>
        <fullName evidence="2">tRNA (cytosine(34)-C(5))-methyltransferase</fullName>
        <ecNumber evidence="2">2.1.1.203</ecNumber>
    </recommendedName>
</protein>
<comment type="similarity">
    <text evidence="10">Belongs to the class I-like SAM-binding methyltransferase superfamily. RsmB/NOP family.</text>
</comment>